<evidence type="ECO:0000313" key="3">
    <source>
        <dbReference type="Proteomes" id="UP000242180"/>
    </source>
</evidence>
<dbReference type="Pfam" id="PF09774">
    <property type="entry name" value="MIX23"/>
    <property type="match status" value="1"/>
</dbReference>
<dbReference type="PANTHER" id="PTHR31905:SF2">
    <property type="entry name" value="PROTEIN MIX23"/>
    <property type="match status" value="1"/>
</dbReference>
<comment type="caution">
    <text evidence="2">The sequence shown here is derived from an EMBL/GenBank/DDBJ whole genome shotgun (WGS) entry which is preliminary data.</text>
</comment>
<organism evidence="2 3">
    <name type="scientific">Syncephalastrum racemosum</name>
    <name type="common">Filamentous fungus</name>
    <dbReference type="NCBI Taxonomy" id="13706"/>
    <lineage>
        <taxon>Eukaryota</taxon>
        <taxon>Fungi</taxon>
        <taxon>Fungi incertae sedis</taxon>
        <taxon>Mucoromycota</taxon>
        <taxon>Mucoromycotina</taxon>
        <taxon>Mucoromycetes</taxon>
        <taxon>Mucorales</taxon>
        <taxon>Syncephalastraceae</taxon>
        <taxon>Syncephalastrum</taxon>
    </lineage>
</organism>
<dbReference type="InParanoid" id="A0A1X2H767"/>
<keyword evidence="3" id="KW-1185">Reference proteome</keyword>
<name>A0A1X2H767_SYNRA</name>
<evidence type="ECO:0000313" key="2">
    <source>
        <dbReference type="EMBL" id="ORY94405.1"/>
    </source>
</evidence>
<dbReference type="STRING" id="13706.A0A1X2H767"/>
<proteinExistence type="inferred from homology"/>
<comment type="similarity">
    <text evidence="1">Belongs to the MIX23 family.</text>
</comment>
<gene>
    <name evidence="2" type="ORF">BCR43DRAFT_493945</name>
</gene>
<sequence length="139" mass="16391">MAEQQLNESTCYNLSFFKEIMKELRRVDDNIIPRMNATDTHSEKACGQFFHQLAEAYQKRETAINYCLKVMDEHIEKKNKKLEEDPDDFDTKSSLFTAESQRRMLANELTVEDIVRERSLKIFKNKCKIFDASSLELKL</sequence>
<dbReference type="GO" id="GO:0005758">
    <property type="term" value="C:mitochondrial intermembrane space"/>
    <property type="evidence" value="ECO:0007669"/>
    <property type="project" value="InterPro"/>
</dbReference>
<reference evidence="2 3" key="1">
    <citation type="submission" date="2016-07" db="EMBL/GenBank/DDBJ databases">
        <title>Pervasive Adenine N6-methylation of Active Genes in Fungi.</title>
        <authorList>
            <consortium name="DOE Joint Genome Institute"/>
            <person name="Mondo S.J."/>
            <person name="Dannebaum R.O."/>
            <person name="Kuo R.C."/>
            <person name="Labutti K."/>
            <person name="Haridas S."/>
            <person name="Kuo A."/>
            <person name="Salamov A."/>
            <person name="Ahrendt S.R."/>
            <person name="Lipzen A."/>
            <person name="Sullivan W."/>
            <person name="Andreopoulos W.B."/>
            <person name="Clum A."/>
            <person name="Lindquist E."/>
            <person name="Daum C."/>
            <person name="Ramamoorthy G.K."/>
            <person name="Gryganskyi A."/>
            <person name="Culley D."/>
            <person name="Magnuson J.K."/>
            <person name="James T.Y."/>
            <person name="O'Malley M.A."/>
            <person name="Stajich J.E."/>
            <person name="Spatafora J.W."/>
            <person name="Visel A."/>
            <person name="Grigoriev I.V."/>
        </authorList>
    </citation>
    <scope>NUCLEOTIDE SEQUENCE [LARGE SCALE GENOMIC DNA]</scope>
    <source>
        <strain evidence="2 3">NRRL 2496</strain>
    </source>
</reference>
<evidence type="ECO:0000256" key="1">
    <source>
        <dbReference type="ARBA" id="ARBA00024204"/>
    </source>
</evidence>
<protein>
    <submittedName>
        <fullName evidence="2">Caffeine-induced death protein 2</fullName>
    </submittedName>
</protein>
<dbReference type="EMBL" id="MCGN01000007">
    <property type="protein sequence ID" value="ORY94405.1"/>
    <property type="molecule type" value="Genomic_DNA"/>
</dbReference>
<dbReference type="FunCoup" id="A0A1X2H767">
    <property type="interactions" value="238"/>
</dbReference>
<dbReference type="OrthoDB" id="5593818at2759"/>
<dbReference type="PANTHER" id="PTHR31905">
    <property type="entry name" value="COILED-COIL DOMAIN-CONTAINING PROTEIN 58"/>
    <property type="match status" value="1"/>
</dbReference>
<dbReference type="Proteomes" id="UP000242180">
    <property type="component" value="Unassembled WGS sequence"/>
</dbReference>
<dbReference type="AlphaFoldDB" id="A0A1X2H767"/>
<accession>A0A1X2H767</accession>
<dbReference type="InterPro" id="IPR019171">
    <property type="entry name" value="MIX23"/>
</dbReference>
<dbReference type="OMA" id="CRYFEPP"/>